<dbReference type="InterPro" id="IPR033731">
    <property type="entry name" value="GlyRS-like_core"/>
</dbReference>
<organism evidence="10 11">
    <name type="scientific">Catenulispora yoronensis</name>
    <dbReference type="NCBI Taxonomy" id="450799"/>
    <lineage>
        <taxon>Bacteria</taxon>
        <taxon>Bacillati</taxon>
        <taxon>Actinomycetota</taxon>
        <taxon>Actinomycetes</taxon>
        <taxon>Catenulisporales</taxon>
        <taxon>Catenulisporaceae</taxon>
        <taxon>Catenulispora</taxon>
    </lineage>
</organism>
<dbReference type="InterPro" id="IPR004154">
    <property type="entry name" value="Anticodon-bd"/>
</dbReference>
<dbReference type="NCBIfam" id="TIGR00389">
    <property type="entry name" value="glyS_dimeric"/>
    <property type="match status" value="1"/>
</dbReference>
<feature type="binding site" evidence="8">
    <location>
        <begin position="332"/>
        <end position="336"/>
    </location>
    <ligand>
        <name>substrate</name>
    </ligand>
</feature>
<dbReference type="EMBL" id="BAAAQN010000018">
    <property type="protein sequence ID" value="GAA2031986.1"/>
    <property type="molecule type" value="Genomic_DNA"/>
</dbReference>
<dbReference type="InterPro" id="IPR027031">
    <property type="entry name" value="Gly-tRNA_synthase/POLG2"/>
</dbReference>
<evidence type="ECO:0000256" key="7">
    <source>
        <dbReference type="ARBA" id="ARBA00023146"/>
    </source>
</evidence>
<proteinExistence type="inferred from homology"/>
<dbReference type="SUPFAM" id="SSF52954">
    <property type="entry name" value="Class II aaRS ABD-related"/>
    <property type="match status" value="1"/>
</dbReference>
<dbReference type="InterPro" id="IPR002315">
    <property type="entry name" value="tRNA-synt_gly"/>
</dbReference>
<evidence type="ECO:0000313" key="10">
    <source>
        <dbReference type="EMBL" id="GAA2031986.1"/>
    </source>
</evidence>
<evidence type="ECO:0000256" key="2">
    <source>
        <dbReference type="ARBA" id="ARBA00022490"/>
    </source>
</evidence>
<feature type="binding site" evidence="8">
    <location>
        <begin position="292"/>
        <end position="293"/>
    </location>
    <ligand>
        <name>ATP</name>
        <dbReference type="ChEBI" id="CHEBI:30616"/>
    </ligand>
</feature>
<comment type="function">
    <text evidence="8">Catalyzes the attachment of glycine to tRNA(Gly).</text>
</comment>
<dbReference type="PANTHER" id="PTHR10745:SF8">
    <property type="entry name" value="DNA POLYMERASE SUBUNIT GAMMA-2, MITOCHONDRIAL"/>
    <property type="match status" value="1"/>
</dbReference>
<feature type="domain" description="Aminoacyl-transfer RNA synthetases class-II family profile" evidence="9">
    <location>
        <begin position="127"/>
        <end position="375"/>
    </location>
</feature>
<dbReference type="InterPro" id="IPR022961">
    <property type="entry name" value="Gly_tRNA_ligase_bac"/>
</dbReference>
<feature type="binding site" evidence="8">
    <location>
        <begin position="205"/>
        <end position="207"/>
    </location>
    <ligand>
        <name>ATP</name>
        <dbReference type="ChEBI" id="CHEBI:30616"/>
    </ligand>
</feature>
<dbReference type="PANTHER" id="PTHR10745">
    <property type="entry name" value="GLYCYL-TRNA SYNTHETASE/DNA POLYMERASE SUBUNIT GAMMA-2"/>
    <property type="match status" value="1"/>
</dbReference>
<dbReference type="GO" id="GO:0016874">
    <property type="term" value="F:ligase activity"/>
    <property type="evidence" value="ECO:0007669"/>
    <property type="project" value="UniProtKB-KW"/>
</dbReference>
<dbReference type="HAMAP" id="MF_00253_B">
    <property type="entry name" value="Gly_tRNA_synth_B"/>
    <property type="match status" value="1"/>
</dbReference>
<keyword evidence="11" id="KW-1185">Reference proteome</keyword>
<dbReference type="SUPFAM" id="SSF55681">
    <property type="entry name" value="Class II aaRS and biotin synthetases"/>
    <property type="match status" value="1"/>
</dbReference>
<comment type="caution">
    <text evidence="10">The sequence shown here is derived from an EMBL/GenBank/DDBJ whole genome shotgun (WGS) entry which is preliminary data.</text>
</comment>
<evidence type="ECO:0000313" key="11">
    <source>
        <dbReference type="Proteomes" id="UP001500751"/>
    </source>
</evidence>
<sequence>MDAVATRKRATVAADKIETIVRLAKSRGFVFPSSEIYGGTRAAYDYGPLGVELKENIKRQWWKAMVTGREDVVGLDSSVILAREVWEASGHVKEFTDPLTECQSCHKRFREDHLIEAYEAKHGRTPEHGLADLNCPNCGNKGTFTEPKVFNLMLQTHLGVTMDEAGLAYLRPETAQGIFVSYKTVRDASRKKPPFGIGQIGKSFRNEITPGNFIFRTREFEQMEMEYFVKPGEDETWFEYWLNERYNWWVDLGLRAENLRFYEHPQEKLSHYSKRTVDIEYRFNFGGQEFSELEGIANRTDFDLSTHSKHSGEDFTQLEQDSGERWTPFVVEPAAGVNRGMLAFLLDAYAEDEAPNAKGQMEVRKVLRLDKRLAPVKAAVLPLSRNADLSPKARDLAQNLRRNWNVEFDDAGAIGRRYRRQDEIGTPFCITVDFDTLEDQAVTVRERDSMEQQRVALDQVEGYLAARLIGA</sequence>
<evidence type="ECO:0000256" key="5">
    <source>
        <dbReference type="ARBA" id="ARBA00022840"/>
    </source>
</evidence>
<feature type="binding site" evidence="8">
    <location>
        <begin position="336"/>
        <end position="339"/>
    </location>
    <ligand>
        <name>ATP</name>
        <dbReference type="ChEBI" id="CHEBI:30616"/>
    </ligand>
</feature>
<feature type="binding site" evidence="8">
    <location>
        <begin position="220"/>
        <end position="224"/>
    </location>
    <ligand>
        <name>substrate</name>
    </ligand>
</feature>
<dbReference type="Pfam" id="PF03129">
    <property type="entry name" value="HGTP_anticodon"/>
    <property type="match status" value="1"/>
</dbReference>
<feature type="binding site" evidence="8">
    <location>
        <position position="110"/>
    </location>
    <ligand>
        <name>substrate</name>
    </ligand>
</feature>
<evidence type="ECO:0000259" key="9">
    <source>
        <dbReference type="PROSITE" id="PS50862"/>
    </source>
</evidence>
<dbReference type="CDD" id="cd00774">
    <property type="entry name" value="GlyRS-like_core"/>
    <property type="match status" value="1"/>
</dbReference>
<feature type="binding site" evidence="8">
    <location>
        <begin position="215"/>
        <end position="220"/>
    </location>
    <ligand>
        <name>ATP</name>
        <dbReference type="ChEBI" id="CHEBI:30616"/>
    </ligand>
</feature>
<comment type="catalytic activity">
    <reaction evidence="8">
        <text>tRNA(Gly) + glycine + ATP = glycyl-tRNA(Gly) + AMP + diphosphate</text>
        <dbReference type="Rhea" id="RHEA:16013"/>
        <dbReference type="Rhea" id="RHEA-COMP:9664"/>
        <dbReference type="Rhea" id="RHEA-COMP:9683"/>
        <dbReference type="ChEBI" id="CHEBI:30616"/>
        <dbReference type="ChEBI" id="CHEBI:33019"/>
        <dbReference type="ChEBI" id="CHEBI:57305"/>
        <dbReference type="ChEBI" id="CHEBI:78442"/>
        <dbReference type="ChEBI" id="CHEBI:78522"/>
        <dbReference type="ChEBI" id="CHEBI:456215"/>
        <dbReference type="EC" id="6.1.1.14"/>
    </reaction>
</comment>
<keyword evidence="4 8" id="KW-0547">Nucleotide-binding</keyword>
<dbReference type="InterPro" id="IPR002314">
    <property type="entry name" value="aa-tRNA-synt_IIb"/>
</dbReference>
<dbReference type="InterPro" id="IPR006195">
    <property type="entry name" value="aa-tRNA-synth_II"/>
</dbReference>
<dbReference type="Pfam" id="PF00587">
    <property type="entry name" value="tRNA-synt_2b"/>
    <property type="match status" value="1"/>
</dbReference>
<feature type="binding site" evidence="8">
    <location>
        <position position="173"/>
    </location>
    <ligand>
        <name>substrate</name>
    </ligand>
</feature>
<dbReference type="InterPro" id="IPR036621">
    <property type="entry name" value="Anticodon-bd_dom_sf"/>
</dbReference>
<keyword evidence="3 8" id="KW-0436">Ligase</keyword>
<comment type="similarity">
    <text evidence="1 8">Belongs to the class-II aminoacyl-tRNA synthetase family.</text>
</comment>
<accession>A0ABP5FQQ0</accession>
<evidence type="ECO:0000256" key="3">
    <source>
        <dbReference type="ARBA" id="ARBA00022598"/>
    </source>
</evidence>
<dbReference type="Proteomes" id="UP001500751">
    <property type="component" value="Unassembled WGS sequence"/>
</dbReference>
<keyword evidence="2 8" id="KW-0963">Cytoplasm</keyword>
<comment type="subunit">
    <text evidence="8">Homodimer.</text>
</comment>
<reference evidence="11" key="1">
    <citation type="journal article" date="2019" name="Int. J. Syst. Evol. Microbiol.">
        <title>The Global Catalogue of Microorganisms (GCM) 10K type strain sequencing project: providing services to taxonomists for standard genome sequencing and annotation.</title>
        <authorList>
            <consortium name="The Broad Institute Genomics Platform"/>
            <consortium name="The Broad Institute Genome Sequencing Center for Infectious Disease"/>
            <person name="Wu L."/>
            <person name="Ma J."/>
        </authorList>
    </citation>
    <scope>NUCLEOTIDE SEQUENCE [LARGE SCALE GENOMIC DNA]</scope>
    <source>
        <strain evidence="11">JCM 16014</strain>
    </source>
</reference>
<evidence type="ECO:0000256" key="8">
    <source>
        <dbReference type="HAMAP-Rule" id="MF_00253"/>
    </source>
</evidence>
<name>A0ABP5FQQ0_9ACTN</name>
<evidence type="ECO:0000256" key="4">
    <source>
        <dbReference type="ARBA" id="ARBA00022741"/>
    </source>
</evidence>
<dbReference type="Gene3D" id="3.40.50.800">
    <property type="entry name" value="Anticodon-binding domain"/>
    <property type="match status" value="1"/>
</dbReference>
<dbReference type="EC" id="6.1.1.14" evidence="8"/>
<keyword evidence="7 8" id="KW-0030">Aminoacyl-tRNA synthetase</keyword>
<keyword evidence="5 8" id="KW-0067">ATP-binding</keyword>
<comment type="subcellular location">
    <subcellularLocation>
        <location evidence="8">Cytoplasm</location>
    </subcellularLocation>
</comment>
<dbReference type="CDD" id="cd00858">
    <property type="entry name" value="GlyRS_anticodon"/>
    <property type="match status" value="1"/>
</dbReference>
<protein>
    <recommendedName>
        <fullName evidence="8">Glycine--tRNA ligase</fullName>
        <ecNumber evidence="8">6.1.1.14</ecNumber>
    </recommendedName>
    <alternativeName>
        <fullName evidence="8">Glycyl-tRNA synthetase</fullName>
        <shortName evidence="8">GlyRS</shortName>
    </alternativeName>
</protein>
<dbReference type="InterPro" id="IPR045864">
    <property type="entry name" value="aa-tRNA-synth_II/BPL/LPL"/>
</dbReference>
<evidence type="ECO:0000256" key="6">
    <source>
        <dbReference type="ARBA" id="ARBA00022917"/>
    </source>
</evidence>
<evidence type="ECO:0000256" key="1">
    <source>
        <dbReference type="ARBA" id="ARBA00008226"/>
    </source>
</evidence>
<keyword evidence="6 8" id="KW-0648">Protein biosynthesis</keyword>
<gene>
    <name evidence="8" type="primary">glyQS</name>
    <name evidence="10" type="ORF">GCM10009839_35060</name>
</gene>
<dbReference type="PRINTS" id="PR01043">
    <property type="entry name" value="TRNASYNTHGLY"/>
</dbReference>
<dbReference type="PROSITE" id="PS50862">
    <property type="entry name" value="AA_TRNA_LIGASE_II"/>
    <property type="match status" value="1"/>
</dbReference>
<dbReference type="NCBIfam" id="NF003211">
    <property type="entry name" value="PRK04173.1"/>
    <property type="match status" value="1"/>
</dbReference>
<dbReference type="Gene3D" id="3.30.930.10">
    <property type="entry name" value="Bira Bifunctional Protein, Domain 2"/>
    <property type="match status" value="1"/>
</dbReference>